<evidence type="ECO:0000256" key="2">
    <source>
        <dbReference type="SAM" id="Phobius"/>
    </source>
</evidence>
<dbReference type="EMBL" id="MN739479">
    <property type="protein sequence ID" value="QHT07089.1"/>
    <property type="molecule type" value="Genomic_DNA"/>
</dbReference>
<dbReference type="InterPro" id="IPR000358">
    <property type="entry name" value="RNR_small_fam"/>
</dbReference>
<feature type="transmembrane region" description="Helical" evidence="2">
    <location>
        <begin position="167"/>
        <end position="188"/>
    </location>
</feature>
<evidence type="ECO:0000313" key="3">
    <source>
        <dbReference type="EMBL" id="QHT07089.1"/>
    </source>
</evidence>
<accession>A0A6C0CTS4</accession>
<dbReference type="PROSITE" id="PS00368">
    <property type="entry name" value="RIBORED_SMALL"/>
    <property type="match status" value="1"/>
</dbReference>
<dbReference type="PANTHER" id="PTHR23409:SF18">
    <property type="entry name" value="RIBONUCLEOSIDE-DIPHOSPHATE REDUCTASE SUBUNIT M2"/>
    <property type="match status" value="1"/>
</dbReference>
<dbReference type="Gene3D" id="1.10.620.20">
    <property type="entry name" value="Ribonucleotide Reductase, subunit A"/>
    <property type="match status" value="1"/>
</dbReference>
<dbReference type="GO" id="GO:0016491">
    <property type="term" value="F:oxidoreductase activity"/>
    <property type="evidence" value="ECO:0007669"/>
    <property type="project" value="InterPro"/>
</dbReference>
<dbReference type="InterPro" id="IPR009078">
    <property type="entry name" value="Ferritin-like_SF"/>
</dbReference>
<dbReference type="InterPro" id="IPR033909">
    <property type="entry name" value="RNR_small"/>
</dbReference>
<dbReference type="Pfam" id="PF00268">
    <property type="entry name" value="Ribonuc_red_sm"/>
    <property type="match status" value="1"/>
</dbReference>
<dbReference type="SUPFAM" id="SSF47240">
    <property type="entry name" value="Ferritin-like"/>
    <property type="match status" value="1"/>
</dbReference>
<sequence>MSFLEAEKQEPLLTETSDRFVMFPIEENYMDVWEMYKRAASSFWVAEEISFQQDIPDLERLTKDEKEFIMHILAFFAASDGIVSENLALRFYKEIPQAPVRAFYGFQLAMEQIHSETYSLLIDTYVKDAKEKDRLFNAVQHFPAIKEKADWAIKWMENLSLPFAQRLLGFAIVEGIFFSASFCAIFWLRARGLLPALSFANQLISRDEGLHTQFACSLYKKLHHRLTDEVVHGMIKEAVNIEMRFITESIPCAMIGMNQEMMKEYIKYVADRILCMVEHEPIYRVNNPFEFMEFAALEGKTNFFEKRVSEYSKAGVSLNATQANLTAHLEINLEDDF</sequence>
<organism evidence="3">
    <name type="scientific">viral metagenome</name>
    <dbReference type="NCBI Taxonomy" id="1070528"/>
    <lineage>
        <taxon>unclassified sequences</taxon>
        <taxon>metagenomes</taxon>
        <taxon>organismal metagenomes</taxon>
    </lineage>
</organism>
<name>A0A6C0CTS4_9ZZZZ</name>
<evidence type="ECO:0000256" key="1">
    <source>
        <dbReference type="ARBA" id="ARBA00009303"/>
    </source>
</evidence>
<keyword evidence="2" id="KW-0472">Membrane</keyword>
<protein>
    <submittedName>
        <fullName evidence="3">Uncharacterized protein</fullName>
    </submittedName>
</protein>
<keyword evidence="2" id="KW-0812">Transmembrane</keyword>
<keyword evidence="2" id="KW-1133">Transmembrane helix</keyword>
<dbReference type="InterPro" id="IPR030475">
    <property type="entry name" value="RNR_small_AS"/>
</dbReference>
<dbReference type="InterPro" id="IPR012348">
    <property type="entry name" value="RNR-like"/>
</dbReference>
<reference evidence="3" key="1">
    <citation type="journal article" date="2020" name="Nature">
        <title>Giant virus diversity and host interactions through global metagenomics.</title>
        <authorList>
            <person name="Schulz F."/>
            <person name="Roux S."/>
            <person name="Paez-Espino D."/>
            <person name="Jungbluth S."/>
            <person name="Walsh D.A."/>
            <person name="Denef V.J."/>
            <person name="McMahon K.D."/>
            <person name="Konstantinidis K.T."/>
            <person name="Eloe-Fadrosh E.A."/>
            <person name="Kyrpides N.C."/>
            <person name="Woyke T."/>
        </authorList>
    </citation>
    <scope>NUCLEOTIDE SEQUENCE</scope>
    <source>
        <strain evidence="3">GVMAG-M-3300021962-46</strain>
    </source>
</reference>
<dbReference type="PANTHER" id="PTHR23409">
    <property type="entry name" value="RIBONUCLEOSIDE-DIPHOSPHATE REDUCTASE SMALL CHAIN"/>
    <property type="match status" value="1"/>
</dbReference>
<comment type="similarity">
    <text evidence="1">Belongs to the ribonucleoside diphosphate reductase small chain family.</text>
</comment>
<dbReference type="CDD" id="cd01049">
    <property type="entry name" value="RNRR2"/>
    <property type="match status" value="1"/>
</dbReference>
<dbReference type="AlphaFoldDB" id="A0A6C0CTS4"/>
<proteinExistence type="inferred from homology"/>
<dbReference type="GO" id="GO:0009263">
    <property type="term" value="P:deoxyribonucleotide biosynthetic process"/>
    <property type="evidence" value="ECO:0007669"/>
    <property type="project" value="InterPro"/>
</dbReference>